<reference evidence="2 3" key="1">
    <citation type="submission" date="2019-09" db="EMBL/GenBank/DDBJ databases">
        <authorList>
            <person name="Ou C."/>
        </authorList>
    </citation>
    <scope>NUCLEOTIDE SEQUENCE [LARGE SCALE GENOMIC DNA]</scope>
    <source>
        <strain evidence="2">S2</strain>
        <tissue evidence="2">Leaf</tissue>
    </source>
</reference>
<dbReference type="PANTHER" id="PTHR47074">
    <property type="entry name" value="BNAC02G40300D PROTEIN"/>
    <property type="match status" value="1"/>
</dbReference>
<dbReference type="AlphaFoldDB" id="A0A5N5FNA2"/>
<dbReference type="GO" id="GO:0003676">
    <property type="term" value="F:nucleic acid binding"/>
    <property type="evidence" value="ECO:0007669"/>
    <property type="project" value="InterPro"/>
</dbReference>
<evidence type="ECO:0000313" key="2">
    <source>
        <dbReference type="EMBL" id="KAB2602780.1"/>
    </source>
</evidence>
<dbReference type="EMBL" id="SMOL01000695">
    <property type="protein sequence ID" value="KAB2602780.1"/>
    <property type="molecule type" value="Genomic_DNA"/>
</dbReference>
<gene>
    <name evidence="2" type="ORF">D8674_003785</name>
</gene>
<reference evidence="2 3" key="3">
    <citation type="submission" date="2019-11" db="EMBL/GenBank/DDBJ databases">
        <title>A de novo genome assembly of a pear dwarfing rootstock.</title>
        <authorList>
            <person name="Wang F."/>
            <person name="Wang J."/>
            <person name="Li S."/>
            <person name="Zhang Y."/>
            <person name="Fang M."/>
            <person name="Ma L."/>
            <person name="Zhao Y."/>
            <person name="Jiang S."/>
        </authorList>
    </citation>
    <scope>NUCLEOTIDE SEQUENCE [LARGE SCALE GENOMIC DNA]</scope>
    <source>
        <strain evidence="2">S2</strain>
        <tissue evidence="2">Leaf</tissue>
    </source>
</reference>
<comment type="caution">
    <text evidence="2">The sequence shown here is derived from an EMBL/GenBank/DDBJ whole genome shotgun (WGS) entry which is preliminary data.</text>
</comment>
<dbReference type="InterPro" id="IPR002156">
    <property type="entry name" value="RNaseH_domain"/>
</dbReference>
<name>A0A5N5FNA2_9ROSA</name>
<evidence type="ECO:0000313" key="3">
    <source>
        <dbReference type="Proteomes" id="UP000327157"/>
    </source>
</evidence>
<proteinExistence type="predicted"/>
<accession>A0A5N5FNA2</accession>
<evidence type="ECO:0000259" key="1">
    <source>
        <dbReference type="Pfam" id="PF13456"/>
    </source>
</evidence>
<sequence length="95" mass="9991">MNIDGSWNVGRRVAGFGAIIRDSDGLFVVALSGSFGDVSSPLLSKAMAVRVANAAAHHLAKVGLSLMQNCEWVGSPPSIVTYLLRNVCSSMLRDG</sequence>
<dbReference type="InterPro" id="IPR052929">
    <property type="entry name" value="RNase_H-like_EbsB-rel"/>
</dbReference>
<organism evidence="2 3">
    <name type="scientific">Pyrus ussuriensis x Pyrus communis</name>
    <dbReference type="NCBI Taxonomy" id="2448454"/>
    <lineage>
        <taxon>Eukaryota</taxon>
        <taxon>Viridiplantae</taxon>
        <taxon>Streptophyta</taxon>
        <taxon>Embryophyta</taxon>
        <taxon>Tracheophyta</taxon>
        <taxon>Spermatophyta</taxon>
        <taxon>Magnoliopsida</taxon>
        <taxon>eudicotyledons</taxon>
        <taxon>Gunneridae</taxon>
        <taxon>Pentapetalae</taxon>
        <taxon>rosids</taxon>
        <taxon>fabids</taxon>
        <taxon>Rosales</taxon>
        <taxon>Rosaceae</taxon>
        <taxon>Amygdaloideae</taxon>
        <taxon>Maleae</taxon>
        <taxon>Pyrus</taxon>
    </lineage>
</organism>
<feature type="domain" description="RNase H type-1" evidence="1">
    <location>
        <begin position="2"/>
        <end position="52"/>
    </location>
</feature>
<keyword evidence="3" id="KW-1185">Reference proteome</keyword>
<dbReference type="Proteomes" id="UP000327157">
    <property type="component" value="Chromosome 10"/>
</dbReference>
<dbReference type="GO" id="GO:0004523">
    <property type="term" value="F:RNA-DNA hybrid ribonuclease activity"/>
    <property type="evidence" value="ECO:0007669"/>
    <property type="project" value="InterPro"/>
</dbReference>
<protein>
    <submittedName>
        <fullName evidence="2">Aspartic proteinase-like protein 2</fullName>
    </submittedName>
</protein>
<dbReference type="PANTHER" id="PTHR47074:SF11">
    <property type="entry name" value="REVERSE TRANSCRIPTASE-LIKE PROTEIN"/>
    <property type="match status" value="1"/>
</dbReference>
<dbReference type="Pfam" id="PF13456">
    <property type="entry name" value="RVT_3"/>
    <property type="match status" value="1"/>
</dbReference>
<reference evidence="3" key="2">
    <citation type="submission" date="2019-10" db="EMBL/GenBank/DDBJ databases">
        <title>A de novo genome assembly of a pear dwarfing rootstock.</title>
        <authorList>
            <person name="Wang F."/>
            <person name="Wang J."/>
            <person name="Li S."/>
            <person name="Zhang Y."/>
            <person name="Fang M."/>
            <person name="Ma L."/>
            <person name="Zhao Y."/>
            <person name="Jiang S."/>
        </authorList>
    </citation>
    <scope>NUCLEOTIDE SEQUENCE [LARGE SCALE GENOMIC DNA]</scope>
</reference>